<gene>
    <name evidence="2" type="ORF">RM541_13825</name>
</gene>
<keyword evidence="3" id="KW-1185">Reference proteome</keyword>
<evidence type="ECO:0000259" key="1">
    <source>
        <dbReference type="Pfam" id="PF00535"/>
    </source>
</evidence>
<comment type="caution">
    <text evidence="2">The sequence shown here is derived from an EMBL/GenBank/DDBJ whole genome shotgun (WGS) entry which is preliminary data.</text>
</comment>
<organism evidence="2 3">
    <name type="scientific">Autumnicola psychrophila</name>
    <dbReference type="NCBI Taxonomy" id="3075592"/>
    <lineage>
        <taxon>Bacteria</taxon>
        <taxon>Pseudomonadati</taxon>
        <taxon>Bacteroidota</taxon>
        <taxon>Flavobacteriia</taxon>
        <taxon>Flavobacteriales</taxon>
        <taxon>Flavobacteriaceae</taxon>
        <taxon>Autumnicola</taxon>
    </lineage>
</organism>
<proteinExistence type="predicted"/>
<keyword evidence="2" id="KW-0328">Glycosyltransferase</keyword>
<name>A0ABU3DUP1_9FLAO</name>
<accession>A0ABU3DUP1</accession>
<sequence length="347" mass="40685">MNNLISVIIPLFNRRKLIIETIDSILAQTMSSLEVIIIDDHSTDGSYDIVKNYVNKDSRFRVLKRKGSSRGAPECRNEGIMIARGKYLMFLDSDDLLDPTCIEQRLSYASQMPGKDYYIFNVALFSPDTMIADYLAANLETKDDLDGFIKYTGGWHTSSSLFKSEFVRKNLHFDTRALSWQDVEFHIRAIIISENYQKFKNSKPDVYVRISAISRISTSEWSYEKLYSRILIYSEIQDLILKRTGRNYKKEFLYFYFFYLEIAARKLQQESFSKIFKLWKSRYAYDVPKGTEVYLHSLNYLSRKPLNILGAILYKANRIFYGDSLRFPQKKVKLSQPIDLPNFNRVN</sequence>
<dbReference type="Gene3D" id="3.90.550.10">
    <property type="entry name" value="Spore Coat Polysaccharide Biosynthesis Protein SpsA, Chain A"/>
    <property type="match status" value="1"/>
</dbReference>
<dbReference type="Proteomes" id="UP001253848">
    <property type="component" value="Unassembled WGS sequence"/>
</dbReference>
<protein>
    <submittedName>
        <fullName evidence="2">Glycosyltransferase family 2 protein</fullName>
        <ecNumber evidence="2">2.4.-.-</ecNumber>
    </submittedName>
</protein>
<dbReference type="PANTHER" id="PTHR43685">
    <property type="entry name" value="GLYCOSYLTRANSFERASE"/>
    <property type="match status" value="1"/>
</dbReference>
<evidence type="ECO:0000313" key="2">
    <source>
        <dbReference type="EMBL" id="MDT0687443.1"/>
    </source>
</evidence>
<dbReference type="EMBL" id="JAVRHN010000011">
    <property type="protein sequence ID" value="MDT0687443.1"/>
    <property type="molecule type" value="Genomic_DNA"/>
</dbReference>
<dbReference type="CDD" id="cd00761">
    <property type="entry name" value="Glyco_tranf_GTA_type"/>
    <property type="match status" value="1"/>
</dbReference>
<keyword evidence="2" id="KW-0808">Transferase</keyword>
<dbReference type="SUPFAM" id="SSF53448">
    <property type="entry name" value="Nucleotide-diphospho-sugar transferases"/>
    <property type="match status" value="1"/>
</dbReference>
<reference evidence="2 3" key="1">
    <citation type="submission" date="2023-09" db="EMBL/GenBank/DDBJ databases">
        <authorList>
            <person name="Rey-Velasco X."/>
        </authorList>
    </citation>
    <scope>NUCLEOTIDE SEQUENCE [LARGE SCALE GENOMIC DNA]</scope>
    <source>
        <strain evidence="2 3">F225</strain>
    </source>
</reference>
<feature type="domain" description="Glycosyltransferase 2-like" evidence="1">
    <location>
        <begin position="6"/>
        <end position="111"/>
    </location>
</feature>
<dbReference type="InterPro" id="IPR029044">
    <property type="entry name" value="Nucleotide-diphossugar_trans"/>
</dbReference>
<dbReference type="PANTHER" id="PTHR43685:SF2">
    <property type="entry name" value="GLYCOSYLTRANSFERASE 2-LIKE DOMAIN-CONTAINING PROTEIN"/>
    <property type="match status" value="1"/>
</dbReference>
<dbReference type="GO" id="GO:0016757">
    <property type="term" value="F:glycosyltransferase activity"/>
    <property type="evidence" value="ECO:0007669"/>
    <property type="project" value="UniProtKB-KW"/>
</dbReference>
<dbReference type="EC" id="2.4.-.-" evidence="2"/>
<dbReference type="InterPro" id="IPR050834">
    <property type="entry name" value="Glycosyltransf_2"/>
</dbReference>
<dbReference type="InterPro" id="IPR001173">
    <property type="entry name" value="Glyco_trans_2-like"/>
</dbReference>
<dbReference type="RefSeq" id="WP_311500728.1">
    <property type="nucleotide sequence ID" value="NZ_JAVRHN010000011.1"/>
</dbReference>
<evidence type="ECO:0000313" key="3">
    <source>
        <dbReference type="Proteomes" id="UP001253848"/>
    </source>
</evidence>
<dbReference type="Pfam" id="PF00535">
    <property type="entry name" value="Glycos_transf_2"/>
    <property type="match status" value="1"/>
</dbReference>